<dbReference type="SUPFAM" id="SSF48452">
    <property type="entry name" value="TPR-like"/>
    <property type="match status" value="3"/>
</dbReference>
<sequence length="1053" mass="111433">MRFAVLGPLEVRTEGGSPVKVADLKVRALLADLLVHAGRVVPADRLIDDLWGAGLPADPAATLQARVSQLRRTLEDAEAGGRALVESRRPGYRLDAQADDVARFERLTERAAGVADPRVRSALLGDALALWRGPAYAEFQDAAFASAEVARLEELRLAAVESRAEARLELGEHEAVAAELAGPVAAHPLRERLRAAHMRALHRTGRSAEALASYDAYRRRLRDDLGLDPGPELAALHRAILRQDPGEARERTATNLPGDLTPLVGRDAALDEVAGLLGTARLVTLTGPGGVGKTRLAVAAARRLPARHPDGIWFVPLDEGARAGASADEVAAVVAGVLGLRDDAGRRGSPAGRLGGALRGKRALLLLDNCEHVLDGAARLVAALLRSVPGLRVLATSREPLGISGERLWAVPPLAVPPPAAPPLDTASSYGGRELSEYGAVELFAARAADAQPGFAVGPGNAAAVAAICARLDGIPLALELAATRVRSLGVAELAKRLDDRFRLLSSGARDAPARQRTLRAVIDWSWEPLPEDERAVLRRLAVHSGGCTLDAAEQVCGADPGVLARLVDRSLVVVTGSASPQGPRYRLLESVAAYCAERLREAGEDAETRRRHARYYAALAERTGTLHAETRDASERSAAPLLRTPTSRDALARMQAEAGNLRVALDTAVEDGDAADALRIVNGMAWCWFLCGRPEEACRAFERALAVPGDGPRARAETWYAGFRMLDGDGAGRDERCRAVLAAYDGAGDPWGRAWAQWFLGYARGGFGDLAEIGRLLDGSLAGFRALGDGWGEALALATRAAHAVSAGDLAAAGRDGERAVELFRAAGDRWGRLLATDALGLVAEVTGDYDRAADLHREGLRDAEELGLWTEASGRLSRLGRIALLTGDHERADALHERGRALAVRESHRRMEHFAEVGLALSARRRGRLDEAEALLRRWLDWCRDIDGAPGLAFLLAELGFIAEARGDAAEALALHAEGLEAARATGNPRAVALALEGTAGALSLAGRLDEAARSLADASAARAAAGAPLPEAERGDVERIAARIRSASAA</sequence>
<dbReference type="InterPro" id="IPR016032">
    <property type="entry name" value="Sig_transdc_resp-reg_C-effctor"/>
</dbReference>
<dbReference type="InterPro" id="IPR027417">
    <property type="entry name" value="P-loop_NTPase"/>
</dbReference>
<dbReference type="Proteomes" id="UP001597063">
    <property type="component" value="Unassembled WGS sequence"/>
</dbReference>
<dbReference type="SUPFAM" id="SSF46894">
    <property type="entry name" value="C-terminal effector domain of the bipartite response regulators"/>
    <property type="match status" value="1"/>
</dbReference>
<dbReference type="Pfam" id="PF25872">
    <property type="entry name" value="HTH_77"/>
    <property type="match status" value="1"/>
</dbReference>
<keyword evidence="6" id="KW-1185">Reference proteome</keyword>
<evidence type="ECO:0000256" key="2">
    <source>
        <dbReference type="ARBA" id="ARBA00023125"/>
    </source>
</evidence>
<dbReference type="RefSeq" id="WP_131761418.1">
    <property type="nucleotide sequence ID" value="NZ_CAACUY010000165.1"/>
</dbReference>
<comment type="similarity">
    <text evidence="1">Belongs to the AfsR/DnrI/RedD regulatory family.</text>
</comment>
<reference evidence="6" key="1">
    <citation type="journal article" date="2019" name="Int. J. Syst. Evol. Microbiol.">
        <title>The Global Catalogue of Microorganisms (GCM) 10K type strain sequencing project: providing services to taxonomists for standard genome sequencing and annotation.</title>
        <authorList>
            <consortium name="The Broad Institute Genomics Platform"/>
            <consortium name="The Broad Institute Genome Sequencing Center for Infectious Disease"/>
            <person name="Wu L."/>
            <person name="Ma J."/>
        </authorList>
    </citation>
    <scope>NUCLEOTIDE SEQUENCE [LARGE SCALE GENOMIC DNA]</scope>
    <source>
        <strain evidence="6">JCM 9371</strain>
    </source>
</reference>
<dbReference type="SMART" id="SM01043">
    <property type="entry name" value="BTAD"/>
    <property type="match status" value="1"/>
</dbReference>
<name>A0ABW2XPD0_9ACTN</name>
<dbReference type="InterPro" id="IPR005158">
    <property type="entry name" value="BTAD"/>
</dbReference>
<dbReference type="InterPro" id="IPR036388">
    <property type="entry name" value="WH-like_DNA-bd_sf"/>
</dbReference>
<dbReference type="InterPro" id="IPR058852">
    <property type="entry name" value="HTH_77"/>
</dbReference>
<evidence type="ECO:0000256" key="3">
    <source>
        <dbReference type="PROSITE-ProRule" id="PRU01091"/>
    </source>
</evidence>
<evidence type="ECO:0000259" key="4">
    <source>
        <dbReference type="PROSITE" id="PS51755"/>
    </source>
</evidence>
<dbReference type="Gene3D" id="1.25.40.10">
    <property type="entry name" value="Tetratricopeptide repeat domain"/>
    <property type="match status" value="3"/>
</dbReference>
<protein>
    <submittedName>
        <fullName evidence="5">BTAD domain-containing putative transcriptional regulator</fullName>
    </submittedName>
</protein>
<proteinExistence type="inferred from homology"/>
<dbReference type="SUPFAM" id="SSF52540">
    <property type="entry name" value="P-loop containing nucleoside triphosphate hydrolases"/>
    <property type="match status" value="1"/>
</dbReference>
<organism evidence="5 6">
    <name type="scientific">Actinomadura fibrosa</name>
    <dbReference type="NCBI Taxonomy" id="111802"/>
    <lineage>
        <taxon>Bacteria</taxon>
        <taxon>Bacillati</taxon>
        <taxon>Actinomycetota</taxon>
        <taxon>Actinomycetes</taxon>
        <taxon>Streptosporangiales</taxon>
        <taxon>Thermomonosporaceae</taxon>
        <taxon>Actinomadura</taxon>
    </lineage>
</organism>
<dbReference type="EMBL" id="JBHTGP010000013">
    <property type="protein sequence ID" value="MFD0687672.1"/>
    <property type="molecule type" value="Genomic_DNA"/>
</dbReference>
<feature type="DNA-binding region" description="OmpR/PhoB-type" evidence="3">
    <location>
        <begin position="1"/>
        <end position="96"/>
    </location>
</feature>
<dbReference type="CDD" id="cd15831">
    <property type="entry name" value="BTAD"/>
    <property type="match status" value="1"/>
</dbReference>
<dbReference type="Gene3D" id="1.10.10.10">
    <property type="entry name" value="Winged helix-like DNA-binding domain superfamily/Winged helix DNA-binding domain"/>
    <property type="match status" value="1"/>
</dbReference>
<accession>A0ABW2XPD0</accession>
<dbReference type="InterPro" id="IPR011990">
    <property type="entry name" value="TPR-like_helical_dom_sf"/>
</dbReference>
<dbReference type="PANTHER" id="PTHR47691">
    <property type="entry name" value="REGULATOR-RELATED"/>
    <property type="match status" value="1"/>
</dbReference>
<dbReference type="PRINTS" id="PR00364">
    <property type="entry name" value="DISEASERSIST"/>
</dbReference>
<dbReference type="SMART" id="SM00862">
    <property type="entry name" value="Trans_reg_C"/>
    <property type="match status" value="1"/>
</dbReference>
<evidence type="ECO:0000313" key="5">
    <source>
        <dbReference type="EMBL" id="MFD0687672.1"/>
    </source>
</evidence>
<evidence type="ECO:0000256" key="1">
    <source>
        <dbReference type="ARBA" id="ARBA00005820"/>
    </source>
</evidence>
<dbReference type="PANTHER" id="PTHR47691:SF3">
    <property type="entry name" value="HTH-TYPE TRANSCRIPTIONAL REGULATOR RV0890C-RELATED"/>
    <property type="match status" value="1"/>
</dbReference>
<gene>
    <name evidence="5" type="ORF">ACFQZM_24470</name>
</gene>
<dbReference type="InterPro" id="IPR001867">
    <property type="entry name" value="OmpR/PhoB-type_DNA-bd"/>
</dbReference>
<comment type="caution">
    <text evidence="5">The sequence shown here is derived from an EMBL/GenBank/DDBJ whole genome shotgun (WGS) entry which is preliminary data.</text>
</comment>
<keyword evidence="2 3" id="KW-0238">DNA-binding</keyword>
<evidence type="ECO:0000313" key="6">
    <source>
        <dbReference type="Proteomes" id="UP001597063"/>
    </source>
</evidence>
<feature type="domain" description="OmpR/PhoB-type" evidence="4">
    <location>
        <begin position="1"/>
        <end position="96"/>
    </location>
</feature>
<dbReference type="Pfam" id="PF00486">
    <property type="entry name" value="Trans_reg_C"/>
    <property type="match status" value="1"/>
</dbReference>
<dbReference type="Pfam" id="PF03704">
    <property type="entry name" value="BTAD"/>
    <property type="match status" value="1"/>
</dbReference>
<dbReference type="PROSITE" id="PS51755">
    <property type="entry name" value="OMPR_PHOB"/>
    <property type="match status" value="1"/>
</dbReference>